<dbReference type="PANTHER" id="PTHR30535">
    <property type="entry name" value="VITAMIN B12-BINDING PROTEIN"/>
    <property type="match status" value="1"/>
</dbReference>
<dbReference type="PROSITE" id="PS50983">
    <property type="entry name" value="FE_B12_PBP"/>
    <property type="match status" value="1"/>
</dbReference>
<evidence type="ECO:0000259" key="3">
    <source>
        <dbReference type="PROSITE" id="PS50983"/>
    </source>
</evidence>
<dbReference type="InterPro" id="IPR002491">
    <property type="entry name" value="ABC_transptr_periplasmic_BD"/>
</dbReference>
<dbReference type="eggNOG" id="COG0614">
    <property type="taxonomic scope" value="Bacteria"/>
</dbReference>
<organism evidence="4 5">
    <name type="scientific">Rubrivivax gelatinosus (strain NBRC 100245 / IL144)</name>
    <dbReference type="NCBI Taxonomy" id="983917"/>
    <lineage>
        <taxon>Bacteria</taxon>
        <taxon>Pseudomonadati</taxon>
        <taxon>Pseudomonadota</taxon>
        <taxon>Betaproteobacteria</taxon>
        <taxon>Burkholderiales</taxon>
        <taxon>Sphaerotilaceae</taxon>
        <taxon>Rubrivivax</taxon>
    </lineage>
</organism>
<dbReference type="InterPro" id="IPR050902">
    <property type="entry name" value="ABC_Transporter_SBP"/>
</dbReference>
<evidence type="ECO:0000313" key="5">
    <source>
        <dbReference type="Proteomes" id="UP000007883"/>
    </source>
</evidence>
<dbReference type="STRING" id="983917.RGE_28910"/>
<dbReference type="NCBIfam" id="NF038402">
    <property type="entry name" value="TroA_like"/>
    <property type="match status" value="1"/>
</dbReference>
<proteinExistence type="predicted"/>
<dbReference type="PANTHER" id="PTHR30535:SF34">
    <property type="entry name" value="MOLYBDATE-BINDING PROTEIN MOLA"/>
    <property type="match status" value="1"/>
</dbReference>
<dbReference type="RefSeq" id="WP_014429091.1">
    <property type="nucleotide sequence ID" value="NC_017075.1"/>
</dbReference>
<dbReference type="Proteomes" id="UP000007883">
    <property type="component" value="Chromosome"/>
</dbReference>
<evidence type="ECO:0000313" key="4">
    <source>
        <dbReference type="EMBL" id="BAL96230.1"/>
    </source>
</evidence>
<dbReference type="SUPFAM" id="SSF53807">
    <property type="entry name" value="Helical backbone' metal receptor"/>
    <property type="match status" value="1"/>
</dbReference>
<name>I0HT93_RUBGI</name>
<evidence type="ECO:0000256" key="2">
    <source>
        <dbReference type="SAM" id="Coils"/>
    </source>
</evidence>
<protein>
    <submittedName>
        <fullName evidence="4">Putative ABC transporter substrate binding protein</fullName>
    </submittedName>
</protein>
<keyword evidence="5" id="KW-1185">Reference proteome</keyword>
<gene>
    <name evidence="4" type="ordered locus">RGE_28910</name>
</gene>
<reference evidence="4 5" key="1">
    <citation type="journal article" date="2012" name="J. Bacteriol.">
        <title>Complete genome sequence of phototrophic betaproteobacterium Rubrivivax gelatinosus IL144.</title>
        <authorList>
            <person name="Nagashima S."/>
            <person name="Kamimura A."/>
            <person name="Shimizu T."/>
            <person name="Nakamura-isaki S."/>
            <person name="Aono E."/>
            <person name="Sakamoto K."/>
            <person name="Ichikawa N."/>
            <person name="Nakazawa H."/>
            <person name="Sekine M."/>
            <person name="Yamazaki S."/>
            <person name="Fujita N."/>
            <person name="Shimada K."/>
            <person name="Hanada S."/>
            <person name="Nagashima K.V.P."/>
        </authorList>
    </citation>
    <scope>NUCLEOTIDE SEQUENCE [LARGE SCALE GENOMIC DNA]</scope>
    <source>
        <strain evidence="5">NBRC 100245 / IL144</strain>
    </source>
</reference>
<keyword evidence="1" id="KW-0732">Signal</keyword>
<dbReference type="PATRIC" id="fig|983917.3.peg.2819"/>
<dbReference type="HOGENOM" id="CLU_038034_2_5_4"/>
<dbReference type="EMBL" id="AP012320">
    <property type="protein sequence ID" value="BAL96230.1"/>
    <property type="molecule type" value="Genomic_DNA"/>
</dbReference>
<dbReference type="InterPro" id="IPR054828">
    <property type="entry name" value="Vit_B12_bind_prot"/>
</dbReference>
<dbReference type="GO" id="GO:0071281">
    <property type="term" value="P:cellular response to iron ion"/>
    <property type="evidence" value="ECO:0007669"/>
    <property type="project" value="TreeGrafter"/>
</dbReference>
<dbReference type="AlphaFoldDB" id="I0HT93"/>
<dbReference type="Gene3D" id="3.40.50.1980">
    <property type="entry name" value="Nitrogenase molybdenum iron protein domain"/>
    <property type="match status" value="2"/>
</dbReference>
<accession>I0HT93</accession>
<feature type="domain" description="Fe/B12 periplasmic-binding" evidence="3">
    <location>
        <begin position="74"/>
        <end position="323"/>
    </location>
</feature>
<dbReference type="KEGG" id="rge:RGE_28910"/>
<keyword evidence="2" id="KW-0175">Coiled coil</keyword>
<feature type="coiled-coil region" evidence="2">
    <location>
        <begin position="170"/>
        <end position="197"/>
    </location>
</feature>
<sequence length="327" mass="34622">MSTSVPGPWAFSCARAAAALRAAAARVAAPRTARGVALLLCLAWMLGAAPSWAAPIAVHDARGAELKLEASPRRIVSLLPSLTETVWALGAGERLVGVDRYSNWPPALAALPRVGGMEDAVVEAVVALKPDLVLASDLSRASDRLEALGLRVLRVHAERHAEMVETVRTLGQVLERRAEAERLLQRLDAELAAAAARVPPSLRGRRVFFEVHAGWGASSASFVGDTLARLGLANVVPAELGAFPKLNPEFVVRADPELLLVQQRDVAALASRPGWAAMSSLRAGRVCGFAPERFDLLIRPGPRLGEGAAAIVDCLQRLAPEAAAARR</sequence>
<dbReference type="Pfam" id="PF01497">
    <property type="entry name" value="Peripla_BP_2"/>
    <property type="match status" value="1"/>
</dbReference>
<evidence type="ECO:0000256" key="1">
    <source>
        <dbReference type="ARBA" id="ARBA00022729"/>
    </source>
</evidence>